<protein>
    <recommendedName>
        <fullName evidence="6">Lipoprotein</fullName>
    </recommendedName>
</protein>
<evidence type="ECO:0000256" key="1">
    <source>
        <dbReference type="SAM" id="SignalP"/>
    </source>
</evidence>
<reference evidence="3" key="3">
    <citation type="submission" date="2010-08" db="EMBL/GenBank/DDBJ databases">
        <authorList>
            <person name="Durkin A.S."/>
            <person name="Nelson K.E."/>
            <person name="Morrison M."/>
            <person name="Forsberg C.W."/>
            <person name="Wilson D.B."/>
            <person name="Russell J.B."/>
            <person name="Cann I.K.O."/>
            <person name="Mackie R.I."/>
            <person name="White B.A."/>
        </authorList>
    </citation>
    <scope>NUCLEOTIDE SEQUENCE</scope>
    <source>
        <strain evidence="3">S85</strain>
    </source>
</reference>
<dbReference type="EMBL" id="CP001792">
    <property type="protein sequence ID" value="ACX74766.1"/>
    <property type="molecule type" value="Genomic_DNA"/>
</dbReference>
<dbReference type="KEGG" id="fsu:Fisuc_1162"/>
<feature type="chain" id="PRO_5003000346" description="Lipoprotein" evidence="1">
    <location>
        <begin position="22"/>
        <end position="147"/>
    </location>
</feature>
<name>C9RQ89_FIBSS</name>
<gene>
    <name evidence="2" type="ordered locus">Fisuc_1162</name>
    <name evidence="3" type="ordered locus">FSU_1623</name>
</gene>
<dbReference type="EMBL" id="CP002158">
    <property type="protein sequence ID" value="ADL25736.1"/>
    <property type="molecule type" value="Genomic_DNA"/>
</dbReference>
<dbReference type="OrthoDB" id="9808583at2"/>
<evidence type="ECO:0008006" key="6">
    <source>
        <dbReference type="Google" id="ProtNLM"/>
    </source>
</evidence>
<keyword evidence="1" id="KW-0732">Signal</keyword>
<dbReference type="Proteomes" id="UP000001497">
    <property type="component" value="Chromosome"/>
</dbReference>
<evidence type="ECO:0000313" key="4">
    <source>
        <dbReference type="Proteomes" id="UP000000517"/>
    </source>
</evidence>
<dbReference type="AlphaFoldDB" id="C9RQ89"/>
<dbReference type="Proteomes" id="UP000000517">
    <property type="component" value="Chromosome"/>
</dbReference>
<reference evidence="2 5" key="1">
    <citation type="submission" date="2009-10" db="EMBL/GenBank/DDBJ databases">
        <title>Complete sequence of Fibrobacter succinogenes subsp. succinogenes S85.</title>
        <authorList>
            <consortium name="US DOE Joint Genome Institute"/>
            <person name="Lucas S."/>
            <person name="Copeland A."/>
            <person name="Lapidus A."/>
            <person name="Glavina del Rio T."/>
            <person name="Tice H."/>
            <person name="Bruce D."/>
            <person name="Goodwin L."/>
            <person name="Pitluck S."/>
            <person name="Chertkov O."/>
            <person name="Detter J.C."/>
            <person name="Han C."/>
            <person name="Tapia R."/>
            <person name="Larimer F."/>
            <person name="Land M."/>
            <person name="Hauser L."/>
            <person name="Kyrpides N."/>
            <person name="Mikhailova N."/>
            <person name="Weimer P.J."/>
            <person name="Stevenson D.M."/>
            <person name="Boyum J."/>
            <person name="Brumm P.I."/>
            <person name="Mead D."/>
        </authorList>
    </citation>
    <scope>NUCLEOTIDE SEQUENCE [LARGE SCALE GENOMIC DNA]</scope>
    <source>
        <strain evidence="5">ATCC 19169 / S85</strain>
        <strain evidence="2">S85</strain>
    </source>
</reference>
<keyword evidence="5" id="KW-1185">Reference proteome</keyword>
<accession>C9RQ89</accession>
<proteinExistence type="predicted"/>
<organism evidence="3 4">
    <name type="scientific">Fibrobacter succinogenes (strain ATCC 19169 / S85)</name>
    <dbReference type="NCBI Taxonomy" id="59374"/>
    <lineage>
        <taxon>Bacteria</taxon>
        <taxon>Pseudomonadati</taxon>
        <taxon>Fibrobacterota</taxon>
        <taxon>Fibrobacteria</taxon>
        <taxon>Fibrobacterales</taxon>
        <taxon>Fibrobacteraceae</taxon>
        <taxon>Fibrobacter</taxon>
    </lineage>
</organism>
<sequence>MKTAKLMMFLALSVLVSSSFAARQVKSKLGDINVTSEKGGGKVVCTAGFNDALTIVRDADTEVLVKGSCGQGWVEKSKIEYIASAPGDKSMTFNAVGVLGWTDNPDLFEIFAGYVNETPEVEIERDFREYLTYTMDREQTEMRNGEN</sequence>
<dbReference type="HOGENOM" id="CLU_1765304_0_0_0"/>
<reference evidence="4" key="2">
    <citation type="submission" date="2010-08" db="EMBL/GenBank/DDBJ databases">
        <title>Complete sequence of Fibrobacter succinogenes subsp. succinogenes S85.</title>
        <authorList>
            <person name="Durkin A.S."/>
            <person name="Nelson K.E."/>
            <person name="Morrison M."/>
            <person name="Forsberg C.W."/>
            <person name="Wilson D.B."/>
            <person name="Russell J.B."/>
            <person name="Cann I.K.O."/>
            <person name="Mackie R.I."/>
            <person name="White B.A."/>
        </authorList>
    </citation>
    <scope>NUCLEOTIDE SEQUENCE [LARGE SCALE GENOMIC DNA]</scope>
    <source>
        <strain evidence="4">ATCC 19169 / S85</strain>
    </source>
</reference>
<dbReference type="RefSeq" id="WP_014545888.1">
    <property type="nucleotide sequence ID" value="NC_013410.1"/>
</dbReference>
<evidence type="ECO:0000313" key="5">
    <source>
        <dbReference type="Proteomes" id="UP000001497"/>
    </source>
</evidence>
<feature type="signal peptide" evidence="1">
    <location>
        <begin position="1"/>
        <end position="21"/>
    </location>
</feature>
<evidence type="ECO:0000313" key="3">
    <source>
        <dbReference type="EMBL" id="ADL25736.1"/>
    </source>
</evidence>
<dbReference type="KEGG" id="fsc:FSU_1623"/>
<dbReference type="STRING" id="59374.FSU_1623"/>
<evidence type="ECO:0000313" key="2">
    <source>
        <dbReference type="EMBL" id="ACX74766.1"/>
    </source>
</evidence>